<reference evidence="8 9" key="1">
    <citation type="submission" date="2024-05" db="EMBL/GenBank/DDBJ databases">
        <title>A draft genome resource for the thread blight pathogen Marasmius tenuissimus strain MS-2.</title>
        <authorList>
            <person name="Yulfo-Soto G.E."/>
            <person name="Baruah I.K."/>
            <person name="Amoako-Attah I."/>
            <person name="Bukari Y."/>
            <person name="Meinhardt L.W."/>
            <person name="Bailey B.A."/>
            <person name="Cohen S.P."/>
        </authorList>
    </citation>
    <scope>NUCLEOTIDE SEQUENCE [LARGE SCALE GENOMIC DNA]</scope>
    <source>
        <strain evidence="8 9">MS-2</strain>
    </source>
</reference>
<evidence type="ECO:0000256" key="7">
    <source>
        <dbReference type="ARBA" id="ARBA00023033"/>
    </source>
</evidence>
<evidence type="ECO:0000256" key="2">
    <source>
        <dbReference type="ARBA" id="ARBA00010617"/>
    </source>
</evidence>
<dbReference type="InterPro" id="IPR050364">
    <property type="entry name" value="Cytochrome_P450_fung"/>
</dbReference>
<dbReference type="PANTHER" id="PTHR46300">
    <property type="entry name" value="P450, PUTATIVE (EUROFUNG)-RELATED-RELATED"/>
    <property type="match status" value="1"/>
</dbReference>
<sequence>MDRFSVIPGDNSAMENVIKNCAASAFIAQKEIDTVVGSGSLPDFDDRDKLPFVNALIAETLRWNPVVPLGE</sequence>
<comment type="similarity">
    <text evidence="2">Belongs to the cytochrome P450 family.</text>
</comment>
<evidence type="ECO:0008006" key="10">
    <source>
        <dbReference type="Google" id="ProtNLM"/>
    </source>
</evidence>
<dbReference type="InterPro" id="IPR036396">
    <property type="entry name" value="Cyt_P450_sf"/>
</dbReference>
<keyword evidence="6" id="KW-0408">Iron</keyword>
<keyword evidence="5" id="KW-0560">Oxidoreductase</keyword>
<keyword evidence="3" id="KW-0349">Heme</keyword>
<evidence type="ECO:0000256" key="1">
    <source>
        <dbReference type="ARBA" id="ARBA00001971"/>
    </source>
</evidence>
<keyword evidence="4" id="KW-0479">Metal-binding</keyword>
<evidence type="ECO:0000313" key="9">
    <source>
        <dbReference type="Proteomes" id="UP001437256"/>
    </source>
</evidence>
<keyword evidence="9" id="KW-1185">Reference proteome</keyword>
<dbReference type="PANTHER" id="PTHR46300:SF7">
    <property type="entry name" value="P450, PUTATIVE (EUROFUNG)-RELATED"/>
    <property type="match status" value="1"/>
</dbReference>
<evidence type="ECO:0000256" key="6">
    <source>
        <dbReference type="ARBA" id="ARBA00023004"/>
    </source>
</evidence>
<comment type="caution">
    <text evidence="8">The sequence shown here is derived from an EMBL/GenBank/DDBJ whole genome shotgun (WGS) entry which is preliminary data.</text>
</comment>
<accession>A0ABR2ZYF5</accession>
<dbReference type="SUPFAM" id="SSF48264">
    <property type="entry name" value="Cytochrome P450"/>
    <property type="match status" value="1"/>
</dbReference>
<dbReference type="Gene3D" id="1.10.630.10">
    <property type="entry name" value="Cytochrome P450"/>
    <property type="match status" value="1"/>
</dbReference>
<dbReference type="Pfam" id="PF00067">
    <property type="entry name" value="p450"/>
    <property type="match status" value="1"/>
</dbReference>
<gene>
    <name evidence="8" type="ORF">AAF712_006938</name>
</gene>
<dbReference type="Proteomes" id="UP001437256">
    <property type="component" value="Unassembled WGS sequence"/>
</dbReference>
<proteinExistence type="inferred from homology"/>
<organism evidence="8 9">
    <name type="scientific">Marasmius tenuissimus</name>
    <dbReference type="NCBI Taxonomy" id="585030"/>
    <lineage>
        <taxon>Eukaryota</taxon>
        <taxon>Fungi</taxon>
        <taxon>Dikarya</taxon>
        <taxon>Basidiomycota</taxon>
        <taxon>Agaricomycotina</taxon>
        <taxon>Agaricomycetes</taxon>
        <taxon>Agaricomycetidae</taxon>
        <taxon>Agaricales</taxon>
        <taxon>Marasmiineae</taxon>
        <taxon>Marasmiaceae</taxon>
        <taxon>Marasmius</taxon>
    </lineage>
</organism>
<comment type="cofactor">
    <cofactor evidence="1">
        <name>heme</name>
        <dbReference type="ChEBI" id="CHEBI:30413"/>
    </cofactor>
</comment>
<evidence type="ECO:0000256" key="5">
    <source>
        <dbReference type="ARBA" id="ARBA00023002"/>
    </source>
</evidence>
<keyword evidence="7" id="KW-0503">Monooxygenase</keyword>
<protein>
    <recommendedName>
        <fullName evidence="10">Cytochrome P450</fullName>
    </recommendedName>
</protein>
<evidence type="ECO:0000256" key="3">
    <source>
        <dbReference type="ARBA" id="ARBA00022617"/>
    </source>
</evidence>
<evidence type="ECO:0000256" key="4">
    <source>
        <dbReference type="ARBA" id="ARBA00022723"/>
    </source>
</evidence>
<dbReference type="InterPro" id="IPR001128">
    <property type="entry name" value="Cyt_P450"/>
</dbReference>
<dbReference type="EMBL" id="JBBXMP010000039">
    <property type="protein sequence ID" value="KAL0066106.1"/>
    <property type="molecule type" value="Genomic_DNA"/>
</dbReference>
<name>A0ABR2ZYF5_9AGAR</name>
<evidence type="ECO:0000313" key="8">
    <source>
        <dbReference type="EMBL" id="KAL0066106.1"/>
    </source>
</evidence>